<dbReference type="InterPro" id="IPR029063">
    <property type="entry name" value="SAM-dependent_MTases_sf"/>
</dbReference>
<evidence type="ECO:0000313" key="2">
    <source>
        <dbReference type="EMBL" id="SPS05923.1"/>
    </source>
</evidence>
<protein>
    <recommendedName>
        <fullName evidence="1">Methyltransferase FkbM domain-containing protein</fullName>
    </recommendedName>
</protein>
<dbReference type="EMBL" id="LS423452">
    <property type="protein sequence ID" value="SPS05923.1"/>
    <property type="molecule type" value="Genomic_DNA"/>
</dbReference>
<name>A0A2X0QUQ8_9PROT</name>
<sequence>MNDLIDNRNERPMVYLGGNRALTKTIYGHKIIVDTRDISLAPHILIDGYWEKWIASVFSELILPGMVVLEIGANVGYYSLLAADKIGASGKLICFEANPELSDLVFYNLAINGFGSRSEVVNKAVYSEDTILTFKIYEKFLGGSSLWGNDEQAKNYRDKVKRIQVDGIRLDSHIKPGTRVDFIKIDAEGAEPYILKGASRILSENPHVIIMFEFSPKCFIQNMSVEIFYNEWTRLGFKMYRIEPDSTLSTLTLADAIATSTCDVILKNEDSN</sequence>
<gene>
    <name evidence="2" type="ORF">NITFAB_1513</name>
</gene>
<dbReference type="Gene3D" id="3.40.50.150">
    <property type="entry name" value="Vaccinia Virus protein VP39"/>
    <property type="match status" value="1"/>
</dbReference>
<dbReference type="PANTHER" id="PTHR34203">
    <property type="entry name" value="METHYLTRANSFERASE, FKBM FAMILY PROTEIN"/>
    <property type="match status" value="1"/>
</dbReference>
<reference evidence="2" key="1">
    <citation type="submission" date="2018-05" db="EMBL/GenBank/DDBJ databases">
        <authorList>
            <person name="Lanie J.A."/>
            <person name="Ng W.-L."/>
            <person name="Kazmierczak K.M."/>
            <person name="Andrzejewski T.M."/>
            <person name="Davidsen T.M."/>
            <person name="Wayne K.J."/>
            <person name="Tettelin H."/>
            <person name="Glass J.I."/>
            <person name="Rusch D."/>
            <person name="Podicherti R."/>
            <person name="Tsui H.-C.T."/>
            <person name="Winkler M.E."/>
        </authorList>
    </citation>
    <scope>NUCLEOTIDE SEQUENCE</scope>
    <source>
        <strain evidence="2">KNB</strain>
    </source>
</reference>
<feature type="domain" description="Methyltransferase FkbM" evidence="1">
    <location>
        <begin position="70"/>
        <end position="221"/>
    </location>
</feature>
<dbReference type="Pfam" id="PF05050">
    <property type="entry name" value="Methyltransf_21"/>
    <property type="match status" value="1"/>
</dbReference>
<dbReference type="InterPro" id="IPR006342">
    <property type="entry name" value="FkbM_mtfrase"/>
</dbReference>
<dbReference type="AlphaFoldDB" id="A0A2X0QUQ8"/>
<dbReference type="NCBIfam" id="TIGR01444">
    <property type="entry name" value="fkbM_fam"/>
    <property type="match status" value="1"/>
</dbReference>
<dbReference type="SUPFAM" id="SSF53335">
    <property type="entry name" value="S-adenosyl-L-methionine-dependent methyltransferases"/>
    <property type="match status" value="1"/>
</dbReference>
<dbReference type="InterPro" id="IPR052514">
    <property type="entry name" value="SAM-dependent_MTase"/>
</dbReference>
<organism evidence="2">
    <name type="scientific">Candidatus Nitrotoga fabula</name>
    <dbReference type="NCBI Taxonomy" id="2182327"/>
    <lineage>
        <taxon>Bacteria</taxon>
        <taxon>Pseudomonadati</taxon>
        <taxon>Pseudomonadota</taxon>
        <taxon>Betaproteobacteria</taxon>
        <taxon>Nitrosomonadales</taxon>
        <taxon>Gallionellaceae</taxon>
        <taxon>Candidatus Nitrotoga</taxon>
    </lineage>
</organism>
<accession>A0A2X0QUQ8</accession>
<dbReference type="PANTHER" id="PTHR34203:SF15">
    <property type="entry name" value="SLL1173 PROTEIN"/>
    <property type="match status" value="1"/>
</dbReference>
<proteinExistence type="predicted"/>
<evidence type="ECO:0000259" key="1">
    <source>
        <dbReference type="Pfam" id="PF05050"/>
    </source>
</evidence>